<reference evidence="3 4" key="1">
    <citation type="journal article" date="2023" name="Hortic Res">
        <title>Pangenome of water caltrop reveals structural variations and asymmetric subgenome divergence after allopolyploidization.</title>
        <authorList>
            <person name="Zhang X."/>
            <person name="Chen Y."/>
            <person name="Wang L."/>
            <person name="Yuan Y."/>
            <person name="Fang M."/>
            <person name="Shi L."/>
            <person name="Lu R."/>
            <person name="Comes H.P."/>
            <person name="Ma Y."/>
            <person name="Chen Y."/>
            <person name="Huang G."/>
            <person name="Zhou Y."/>
            <person name="Zheng Z."/>
            <person name="Qiu Y."/>
        </authorList>
    </citation>
    <scope>NUCLEOTIDE SEQUENCE [LARGE SCALE GENOMIC DNA]</scope>
    <source>
        <tissue evidence="3">Roots</tissue>
    </source>
</reference>
<keyword evidence="4" id="KW-1185">Reference proteome</keyword>
<comment type="caution">
    <text evidence="3">The sequence shown here is derived from an EMBL/GenBank/DDBJ whole genome shotgun (WGS) entry which is preliminary data.</text>
</comment>
<dbReference type="PANTHER" id="PTHR35318">
    <property type="entry name" value="BNAA10G08410D PROTEIN"/>
    <property type="match status" value="1"/>
</dbReference>
<evidence type="ECO:0000256" key="2">
    <source>
        <dbReference type="SAM" id="SignalP"/>
    </source>
</evidence>
<dbReference type="EMBL" id="JAXIOK010000022">
    <property type="protein sequence ID" value="KAK4744312.1"/>
    <property type="molecule type" value="Genomic_DNA"/>
</dbReference>
<accession>A0AAN7GWP2</accession>
<feature type="signal peptide" evidence="2">
    <location>
        <begin position="1"/>
        <end position="18"/>
    </location>
</feature>
<dbReference type="PANTHER" id="PTHR35318:SF2">
    <property type="entry name" value="OS08G0138900 PROTEIN"/>
    <property type="match status" value="1"/>
</dbReference>
<evidence type="ECO:0000256" key="1">
    <source>
        <dbReference type="SAM" id="MobiDB-lite"/>
    </source>
</evidence>
<organism evidence="3 4">
    <name type="scientific">Trapa incisa</name>
    <dbReference type="NCBI Taxonomy" id="236973"/>
    <lineage>
        <taxon>Eukaryota</taxon>
        <taxon>Viridiplantae</taxon>
        <taxon>Streptophyta</taxon>
        <taxon>Embryophyta</taxon>
        <taxon>Tracheophyta</taxon>
        <taxon>Spermatophyta</taxon>
        <taxon>Magnoliopsida</taxon>
        <taxon>eudicotyledons</taxon>
        <taxon>Gunneridae</taxon>
        <taxon>Pentapetalae</taxon>
        <taxon>rosids</taxon>
        <taxon>malvids</taxon>
        <taxon>Myrtales</taxon>
        <taxon>Lythraceae</taxon>
        <taxon>Trapa</taxon>
    </lineage>
</organism>
<evidence type="ECO:0000313" key="3">
    <source>
        <dbReference type="EMBL" id="KAK4744312.1"/>
    </source>
</evidence>
<protein>
    <submittedName>
        <fullName evidence="3">Uncharacterized protein</fullName>
    </submittedName>
</protein>
<evidence type="ECO:0000313" key="4">
    <source>
        <dbReference type="Proteomes" id="UP001345219"/>
    </source>
</evidence>
<gene>
    <name evidence="3" type="ORF">SAY87_010624</name>
</gene>
<feature type="region of interest" description="Disordered" evidence="1">
    <location>
        <begin position="19"/>
        <end position="47"/>
    </location>
</feature>
<feature type="chain" id="PRO_5042954374" evidence="2">
    <location>
        <begin position="19"/>
        <end position="128"/>
    </location>
</feature>
<sequence>MNLLWSLVVSCYGGSGSCNREAAGPRVRPTEDAGSLGRQRRRVRSGHREWTPTLCSIMEDKAVMTGERVRGREKMAAAAVKRWSSARAVRSSGSESGARVHDRRHSDDYGEVSMAMAIHAFSPAPFMF</sequence>
<dbReference type="AlphaFoldDB" id="A0AAN7GWP2"/>
<dbReference type="Proteomes" id="UP001345219">
    <property type="component" value="Chromosome 9"/>
</dbReference>
<proteinExistence type="predicted"/>
<keyword evidence="2" id="KW-0732">Signal</keyword>
<name>A0AAN7GWP2_9MYRT</name>